<sequence length="110" mass="11661">MKVILIFMCYKAKSCSALGYVGKCGNDQNDSLHRIRVAGYIFNITSGECSNFGYSKCFSSIMPVIPASILGKSKDVVQSIINAIDAGVQCINKAESGALATGNSRVDVVS</sequence>
<dbReference type="Proteomes" id="UP000887577">
    <property type="component" value="Unplaced"/>
</dbReference>
<keyword evidence="1" id="KW-1185">Reference proteome</keyword>
<name>A0A914YXX5_9BILA</name>
<reference evidence="2" key="1">
    <citation type="submission" date="2022-11" db="UniProtKB">
        <authorList>
            <consortium name="WormBaseParasite"/>
        </authorList>
    </citation>
    <scope>IDENTIFICATION</scope>
</reference>
<proteinExistence type="predicted"/>
<organism evidence="1 2">
    <name type="scientific">Panagrolaimus superbus</name>
    <dbReference type="NCBI Taxonomy" id="310955"/>
    <lineage>
        <taxon>Eukaryota</taxon>
        <taxon>Metazoa</taxon>
        <taxon>Ecdysozoa</taxon>
        <taxon>Nematoda</taxon>
        <taxon>Chromadorea</taxon>
        <taxon>Rhabditida</taxon>
        <taxon>Tylenchina</taxon>
        <taxon>Panagrolaimomorpha</taxon>
        <taxon>Panagrolaimoidea</taxon>
        <taxon>Panagrolaimidae</taxon>
        <taxon>Panagrolaimus</taxon>
    </lineage>
</organism>
<evidence type="ECO:0000313" key="1">
    <source>
        <dbReference type="Proteomes" id="UP000887577"/>
    </source>
</evidence>
<protein>
    <submittedName>
        <fullName evidence="2">Uncharacterized protein</fullName>
    </submittedName>
</protein>
<dbReference type="AlphaFoldDB" id="A0A914YXX5"/>
<dbReference type="WBParaSite" id="PSU_v2.g5359.t1">
    <property type="protein sequence ID" value="PSU_v2.g5359.t1"/>
    <property type="gene ID" value="PSU_v2.g5359"/>
</dbReference>
<accession>A0A914YXX5</accession>
<evidence type="ECO:0000313" key="2">
    <source>
        <dbReference type="WBParaSite" id="PSU_v2.g5359.t1"/>
    </source>
</evidence>